<dbReference type="PROSITE" id="PS50089">
    <property type="entry name" value="ZF_RING_2"/>
    <property type="match status" value="1"/>
</dbReference>
<reference evidence="12" key="1">
    <citation type="submission" date="2021-07" db="EMBL/GenBank/DDBJ databases">
        <authorList>
            <person name="Durling M."/>
        </authorList>
    </citation>
    <scope>NUCLEOTIDE SEQUENCE</scope>
</reference>
<keyword evidence="1" id="KW-0479">Metal-binding</keyword>
<dbReference type="Pfam" id="PF00271">
    <property type="entry name" value="Helicase_C"/>
    <property type="match status" value="1"/>
</dbReference>
<dbReference type="SMART" id="SM00490">
    <property type="entry name" value="HELICc"/>
    <property type="match status" value="1"/>
</dbReference>
<dbReference type="GO" id="GO:0008270">
    <property type="term" value="F:zinc ion binding"/>
    <property type="evidence" value="ECO:0007669"/>
    <property type="project" value="UniProtKB-KW"/>
</dbReference>
<dbReference type="Pfam" id="PF26021">
    <property type="entry name" value="Ferritin_C144_05"/>
    <property type="match status" value="1"/>
</dbReference>
<dbReference type="InterPro" id="IPR014001">
    <property type="entry name" value="Helicase_ATP-bd"/>
</dbReference>
<sequence length="1516" mass="171922">MPPPKSLLQRRWGLSSKIAKRATATDGNISSSSSTFSVPRDSIERNSDATASPPMSPGNSLARELPDALINFVLGVAPCSEPPRKRQKKKGGQARTIGGQRNVSSREAELPHIEVRQTLWDIALSGSKLSKLNLPNTIERNHVYPYIKVFGGRNAEYIEIQDDFRQTIFHASIPEDDDEMEHVRVALRVDYDSKKWAKKEGKIWIDMGISLIQKEKMDVLRIAFTIYWHCTSSPQSIMAAKNKIPALEEILQKYFATESDIAEDSSANSWSPQDFYQSVHVPDKQDTAPQSLVVPELESDLYPFQKRSVQWMLGREGMEYSPSDKKIIASRRQTTSTLPLSFVPATDFKGKPCFVSHLLGLVTLDITPFRELERTLRGGILAEEMGLGKTLEMISLIALNKRPKPYQEDIFDQFTGAYVRPTSATLIIAPPAIAHQWIAEINKHAPSLKVTHYQGIKTLGNGDRDLLASSDIVVSTYKVLGDEIHYTPLNPEKTLRAKSKYSRPKSPLMELQFFRVIMDEAQMIERVVSNAAVVARMVPRVNAWCVTGTPVRKDVSDLLGLLVFLRYEPFASIEHVWSSLITRHKEQFRKLFGQLALRHNKITVRDELKLPAQRRYVITMPFNPIEEQHYRELFDQMCEDTGLDTQGAPLSPDWDHREVADTMRKWLVRLRQTALHPEVGGRNRRALGNKDGPIRTVVEVLEAMIEHADNVSRTEQRNLILTKLKRGQLFENSPRVREALAIWTETAAEASVMVKEFRAQLQEELVRSGVNQKPARQEDDSEGDAEDVSSHVGKLRARVRGALELQHMAEFFCANAYYQIKTNKEMTNPESVEFEALEKLEAEGYESAKTIRREILQEASGVPLSVIYGKADKLMRKISEKADSRLFAEIPEFPTDSPGGDTEGGRIMKEFIKLGEFLDAQAQQLDQWRKETIEFLLRPLVDEEDGLEITGDEYEESTKTQDEVIVYCTALKATISDRRDALAGGENTLVKHEVEWAIKLAKKGEGHFPEKTLELLNIRRRLKPPKDIFVRRCVAELRALTTSLRPDAEIGYIRAQNEFSTTEIQLKHTQKILSQQMKATAALEKELELFVSTMNTRLEYYKQLQHISDTVAPDEVPNNLDASLARLLHVEEKLSNKIAQAKTKRRFLEYLKQQNENPPEEQMCVICRESFEIGVLTVCGHQYCKECITLWLSTHRNCPECRKTLRKYDLHEITYKPQELTIQTEEVQDTQRRQTPSSNSRKSAIYSEISKSQMMEIKSIDLNGPSFTTKIDTLARHLIWLRDSDPGAKSIVYSQFKEFIDVLAGAFQRFHIGYSSIDRPNGIERFKEDPSVECFLLHARAHSSGLNLVNASHVILCEPLLNTALELQAIARVDRIGQRQETNVWLYLVDGTVEESIYQLSVKRRMEHLADLPTSPQSKSKGKGKRKASEISDEEVLGVDLEEANSMELQQATLNRLFDKGGKGGERVDDEDLWQCLFGNASQRAGGQSGLEDSLGGEMGRNLRAEAAELREIEGL</sequence>
<dbReference type="Pfam" id="PF13923">
    <property type="entry name" value="zf-C3HC4_2"/>
    <property type="match status" value="1"/>
</dbReference>
<evidence type="ECO:0000313" key="13">
    <source>
        <dbReference type="Proteomes" id="UP000696280"/>
    </source>
</evidence>
<dbReference type="SMART" id="SM00184">
    <property type="entry name" value="RING"/>
    <property type="match status" value="1"/>
</dbReference>
<keyword evidence="3 7" id="KW-0863">Zinc-finger</keyword>
<evidence type="ECO:0000256" key="6">
    <source>
        <dbReference type="ARBA" id="ARBA00022840"/>
    </source>
</evidence>
<dbReference type="GO" id="GO:0005524">
    <property type="term" value="F:ATP binding"/>
    <property type="evidence" value="ECO:0007669"/>
    <property type="project" value="InterPro"/>
</dbReference>
<keyword evidence="13" id="KW-1185">Reference proteome</keyword>
<keyword evidence="2" id="KW-0547">Nucleotide-binding</keyword>
<accession>A0A9N9L162</accession>
<evidence type="ECO:0000256" key="3">
    <source>
        <dbReference type="ARBA" id="ARBA00022771"/>
    </source>
</evidence>
<feature type="region of interest" description="Disordered" evidence="8">
    <location>
        <begin position="18"/>
        <end position="61"/>
    </location>
</feature>
<dbReference type="PROSITE" id="PS51194">
    <property type="entry name" value="HELICASE_CTER"/>
    <property type="match status" value="1"/>
</dbReference>
<evidence type="ECO:0000256" key="8">
    <source>
        <dbReference type="SAM" id="MobiDB-lite"/>
    </source>
</evidence>
<dbReference type="InterPro" id="IPR001841">
    <property type="entry name" value="Znf_RING"/>
</dbReference>
<feature type="region of interest" description="Disordered" evidence="8">
    <location>
        <begin position="1409"/>
        <end position="1433"/>
    </location>
</feature>
<organism evidence="12 13">
    <name type="scientific">Hymenoscyphus fraxineus</name>
    <dbReference type="NCBI Taxonomy" id="746836"/>
    <lineage>
        <taxon>Eukaryota</taxon>
        <taxon>Fungi</taxon>
        <taxon>Dikarya</taxon>
        <taxon>Ascomycota</taxon>
        <taxon>Pezizomycotina</taxon>
        <taxon>Leotiomycetes</taxon>
        <taxon>Helotiales</taxon>
        <taxon>Helotiaceae</taxon>
        <taxon>Hymenoscyphus</taxon>
    </lineage>
</organism>
<dbReference type="InterPro" id="IPR000330">
    <property type="entry name" value="SNF2_N"/>
</dbReference>
<feature type="compositionally biased region" description="Polar residues" evidence="8">
    <location>
        <begin position="1233"/>
        <end position="1242"/>
    </location>
</feature>
<dbReference type="SUPFAM" id="SSF57850">
    <property type="entry name" value="RING/U-box"/>
    <property type="match status" value="1"/>
</dbReference>
<feature type="compositionally biased region" description="Polar residues" evidence="8">
    <location>
        <begin position="25"/>
        <end position="37"/>
    </location>
</feature>
<dbReference type="EMBL" id="CAJVRL010000081">
    <property type="protein sequence ID" value="CAG8958285.1"/>
    <property type="molecule type" value="Genomic_DNA"/>
</dbReference>
<dbReference type="InterPro" id="IPR013083">
    <property type="entry name" value="Znf_RING/FYVE/PHD"/>
</dbReference>
<protein>
    <submittedName>
        <fullName evidence="12">Uncharacterized protein</fullName>
    </submittedName>
</protein>
<dbReference type="PROSITE" id="PS51192">
    <property type="entry name" value="HELICASE_ATP_BIND_1"/>
    <property type="match status" value="1"/>
</dbReference>
<dbReference type="SMART" id="SM00487">
    <property type="entry name" value="DEXDc"/>
    <property type="match status" value="1"/>
</dbReference>
<evidence type="ECO:0000256" key="4">
    <source>
        <dbReference type="ARBA" id="ARBA00022801"/>
    </source>
</evidence>
<proteinExistence type="predicted"/>
<keyword evidence="6" id="KW-0067">ATP-binding</keyword>
<dbReference type="Gene3D" id="3.30.40.10">
    <property type="entry name" value="Zinc/RING finger domain, C3HC4 (zinc finger)"/>
    <property type="match status" value="1"/>
</dbReference>
<dbReference type="InterPro" id="IPR049730">
    <property type="entry name" value="SNF2/RAD54-like_C"/>
</dbReference>
<keyword evidence="5" id="KW-0862">Zinc</keyword>
<evidence type="ECO:0000259" key="11">
    <source>
        <dbReference type="PROSITE" id="PS51194"/>
    </source>
</evidence>
<evidence type="ECO:0000256" key="2">
    <source>
        <dbReference type="ARBA" id="ARBA00022741"/>
    </source>
</evidence>
<dbReference type="PANTHER" id="PTHR45865">
    <property type="entry name" value="E3 UBIQUITIN-PROTEIN LIGASE SHPRH FAMILY MEMBER"/>
    <property type="match status" value="1"/>
</dbReference>
<dbReference type="InterPro" id="IPR052583">
    <property type="entry name" value="ATP-helicase/E3_Ub-Ligase"/>
</dbReference>
<dbReference type="PANTHER" id="PTHR45865:SF1">
    <property type="entry name" value="E3 UBIQUITIN-PROTEIN LIGASE SHPRH"/>
    <property type="match status" value="1"/>
</dbReference>
<dbReference type="Gene3D" id="3.40.50.300">
    <property type="entry name" value="P-loop containing nucleotide triphosphate hydrolases"/>
    <property type="match status" value="1"/>
</dbReference>
<dbReference type="SUPFAM" id="SSF52540">
    <property type="entry name" value="P-loop containing nucleoside triphosphate hydrolases"/>
    <property type="match status" value="2"/>
</dbReference>
<gene>
    <name evidence="12" type="ORF">HYFRA_00000640</name>
</gene>
<dbReference type="PROSITE" id="PS00518">
    <property type="entry name" value="ZF_RING_1"/>
    <property type="match status" value="1"/>
</dbReference>
<evidence type="ECO:0000259" key="10">
    <source>
        <dbReference type="PROSITE" id="PS51192"/>
    </source>
</evidence>
<comment type="caution">
    <text evidence="12">The sequence shown here is derived from an EMBL/GenBank/DDBJ whole genome shotgun (WGS) entry which is preliminary data.</text>
</comment>
<feature type="region of interest" description="Disordered" evidence="8">
    <location>
        <begin position="768"/>
        <end position="791"/>
    </location>
</feature>
<dbReference type="GO" id="GO:0000209">
    <property type="term" value="P:protein polyubiquitination"/>
    <property type="evidence" value="ECO:0007669"/>
    <property type="project" value="TreeGrafter"/>
</dbReference>
<dbReference type="GO" id="GO:0016787">
    <property type="term" value="F:hydrolase activity"/>
    <property type="evidence" value="ECO:0007669"/>
    <property type="project" value="UniProtKB-KW"/>
</dbReference>
<feature type="region of interest" description="Disordered" evidence="8">
    <location>
        <begin position="1224"/>
        <end position="1243"/>
    </location>
</feature>
<evidence type="ECO:0000259" key="9">
    <source>
        <dbReference type="PROSITE" id="PS50089"/>
    </source>
</evidence>
<dbReference type="Proteomes" id="UP000696280">
    <property type="component" value="Unassembled WGS sequence"/>
</dbReference>
<evidence type="ECO:0000256" key="5">
    <source>
        <dbReference type="ARBA" id="ARBA00022833"/>
    </source>
</evidence>
<keyword evidence="4" id="KW-0378">Hydrolase</keyword>
<feature type="domain" description="RING-type" evidence="9">
    <location>
        <begin position="1164"/>
        <end position="1202"/>
    </location>
</feature>
<dbReference type="InterPro" id="IPR038718">
    <property type="entry name" value="SNF2-like_sf"/>
</dbReference>
<feature type="region of interest" description="Disordered" evidence="8">
    <location>
        <begin position="80"/>
        <end position="108"/>
    </location>
</feature>
<evidence type="ECO:0000256" key="1">
    <source>
        <dbReference type="ARBA" id="ARBA00022723"/>
    </source>
</evidence>
<dbReference type="Pfam" id="PF00176">
    <property type="entry name" value="SNF2-rel_dom"/>
    <property type="match status" value="1"/>
</dbReference>
<dbReference type="OrthoDB" id="5330228at2759"/>
<dbReference type="InterPro" id="IPR017907">
    <property type="entry name" value="Znf_RING_CS"/>
</dbReference>
<feature type="domain" description="Helicase ATP-binding" evidence="10">
    <location>
        <begin position="370"/>
        <end position="568"/>
    </location>
</feature>
<dbReference type="GO" id="GO:0061630">
    <property type="term" value="F:ubiquitin protein ligase activity"/>
    <property type="evidence" value="ECO:0007669"/>
    <property type="project" value="TreeGrafter"/>
</dbReference>
<dbReference type="CDD" id="cd18793">
    <property type="entry name" value="SF2_C_SNF"/>
    <property type="match status" value="1"/>
</dbReference>
<dbReference type="Gene3D" id="3.40.50.10810">
    <property type="entry name" value="Tandem AAA-ATPase domain"/>
    <property type="match status" value="1"/>
</dbReference>
<name>A0A9N9L162_9HELO</name>
<dbReference type="InterPro" id="IPR027417">
    <property type="entry name" value="P-loop_NTPase"/>
</dbReference>
<evidence type="ECO:0000313" key="12">
    <source>
        <dbReference type="EMBL" id="CAG8958285.1"/>
    </source>
</evidence>
<dbReference type="GO" id="GO:0006974">
    <property type="term" value="P:DNA damage response"/>
    <property type="evidence" value="ECO:0007669"/>
    <property type="project" value="TreeGrafter"/>
</dbReference>
<dbReference type="GO" id="GO:0005634">
    <property type="term" value="C:nucleus"/>
    <property type="evidence" value="ECO:0007669"/>
    <property type="project" value="TreeGrafter"/>
</dbReference>
<evidence type="ECO:0000256" key="7">
    <source>
        <dbReference type="PROSITE-ProRule" id="PRU00175"/>
    </source>
</evidence>
<dbReference type="CDD" id="cd18070">
    <property type="entry name" value="DEXQc_SHPRH"/>
    <property type="match status" value="1"/>
</dbReference>
<feature type="domain" description="Helicase C-terminal" evidence="11">
    <location>
        <begin position="1273"/>
        <end position="1420"/>
    </location>
</feature>
<dbReference type="InterPro" id="IPR059033">
    <property type="entry name" value="C144_05_dom"/>
</dbReference>
<dbReference type="InterPro" id="IPR001650">
    <property type="entry name" value="Helicase_C-like"/>
</dbReference>